<reference evidence="3 4" key="1">
    <citation type="submission" date="2023-01" db="EMBL/GenBank/DDBJ databases">
        <title>Analysis of 21 Apiospora genomes using comparative genomics revels a genus with tremendous synthesis potential of carbohydrate active enzymes and secondary metabolites.</title>
        <authorList>
            <person name="Sorensen T."/>
        </authorList>
    </citation>
    <scope>NUCLEOTIDE SEQUENCE [LARGE SCALE GENOMIC DNA]</scope>
    <source>
        <strain evidence="3 4">CBS 117206</strain>
    </source>
</reference>
<evidence type="ECO:0000313" key="4">
    <source>
        <dbReference type="Proteomes" id="UP001392437"/>
    </source>
</evidence>
<comment type="caution">
    <text evidence="3">The sequence shown here is derived from an EMBL/GenBank/DDBJ whole genome shotgun (WGS) entry which is preliminary data.</text>
</comment>
<keyword evidence="2" id="KW-1133">Transmembrane helix</keyword>
<accession>A0AAW0RA70</accession>
<feature type="region of interest" description="Disordered" evidence="1">
    <location>
        <begin position="69"/>
        <end position="93"/>
    </location>
</feature>
<keyword evidence="2" id="KW-0472">Membrane</keyword>
<dbReference type="Proteomes" id="UP001392437">
    <property type="component" value="Unassembled WGS sequence"/>
</dbReference>
<organism evidence="3 4">
    <name type="scientific">Apiospora kogelbergensis</name>
    <dbReference type="NCBI Taxonomy" id="1337665"/>
    <lineage>
        <taxon>Eukaryota</taxon>
        <taxon>Fungi</taxon>
        <taxon>Dikarya</taxon>
        <taxon>Ascomycota</taxon>
        <taxon>Pezizomycotina</taxon>
        <taxon>Sordariomycetes</taxon>
        <taxon>Xylariomycetidae</taxon>
        <taxon>Amphisphaeriales</taxon>
        <taxon>Apiosporaceae</taxon>
        <taxon>Apiospora</taxon>
    </lineage>
</organism>
<feature type="transmembrane region" description="Helical" evidence="2">
    <location>
        <begin position="46"/>
        <end position="64"/>
    </location>
</feature>
<keyword evidence="4" id="KW-1185">Reference proteome</keyword>
<gene>
    <name evidence="3" type="ORF">PG999_003164</name>
</gene>
<evidence type="ECO:0000256" key="2">
    <source>
        <dbReference type="SAM" id="Phobius"/>
    </source>
</evidence>
<keyword evidence="2" id="KW-0812">Transmembrane</keyword>
<proteinExistence type="predicted"/>
<dbReference type="AlphaFoldDB" id="A0AAW0RA70"/>
<name>A0AAW0RA70_9PEZI</name>
<dbReference type="EMBL" id="JAQQWP010000002">
    <property type="protein sequence ID" value="KAK8130784.1"/>
    <property type="molecule type" value="Genomic_DNA"/>
</dbReference>
<feature type="compositionally biased region" description="Polar residues" evidence="1">
    <location>
        <begin position="7"/>
        <end position="28"/>
    </location>
</feature>
<feature type="region of interest" description="Disordered" evidence="1">
    <location>
        <begin position="1"/>
        <end position="42"/>
    </location>
</feature>
<protein>
    <submittedName>
        <fullName evidence="3">Uncharacterized protein</fullName>
    </submittedName>
</protein>
<feature type="compositionally biased region" description="Basic and acidic residues" evidence="1">
    <location>
        <begin position="82"/>
        <end position="93"/>
    </location>
</feature>
<evidence type="ECO:0000256" key="1">
    <source>
        <dbReference type="SAM" id="MobiDB-lite"/>
    </source>
</evidence>
<evidence type="ECO:0000313" key="3">
    <source>
        <dbReference type="EMBL" id="KAK8130784.1"/>
    </source>
</evidence>
<sequence length="93" mass="9861">MRAARTSPANSISQRSMGVSRQYATESEPTPKEGGVTKSTGNTARIIAGAAGISIAGTIAFLMANPRKAQEVGGQYHPQAMSKEDKFKQQRGH</sequence>